<evidence type="ECO:0000256" key="8">
    <source>
        <dbReference type="ARBA" id="ARBA00022807"/>
    </source>
</evidence>
<comment type="catalytic activity">
    <reaction evidence="1">
        <text>Thiol-dependent hydrolysis of ester, thioester, amide, peptide and isopeptide bonds formed by the C-terminal Gly of ubiquitin (a 76-residue protein attached to proteins as an intracellular targeting signal).</text>
        <dbReference type="EC" id="3.4.19.12"/>
    </reaction>
</comment>
<keyword evidence="8" id="KW-0788">Thiol protease</keyword>
<dbReference type="Pfam" id="PF22486">
    <property type="entry name" value="MATH_2"/>
    <property type="match status" value="1"/>
</dbReference>
<reference evidence="13" key="1">
    <citation type="submission" date="2022-06" db="EMBL/GenBank/DDBJ databases">
        <title>Complete genome sequences of two strains of the flax pathogen Septoria linicola.</title>
        <authorList>
            <person name="Lapalu N."/>
            <person name="Simon A."/>
            <person name="Demenou B."/>
            <person name="Paumier D."/>
            <person name="Guillot M.-P."/>
            <person name="Gout L."/>
            <person name="Valade R."/>
        </authorList>
    </citation>
    <scope>NUCLEOTIDE SEQUENCE</scope>
    <source>
        <strain evidence="13">SE15195</strain>
    </source>
</reference>
<evidence type="ECO:0000256" key="4">
    <source>
        <dbReference type="ARBA" id="ARBA00012759"/>
    </source>
</evidence>
<dbReference type="GO" id="GO:0004843">
    <property type="term" value="F:cysteine-type deubiquitinase activity"/>
    <property type="evidence" value="ECO:0007669"/>
    <property type="project" value="UniProtKB-EC"/>
</dbReference>
<feature type="domain" description="MATH" evidence="11">
    <location>
        <begin position="69"/>
        <end position="203"/>
    </location>
</feature>
<protein>
    <recommendedName>
        <fullName evidence="4">ubiquitinyl hydrolase 1</fullName>
        <ecNumber evidence="4">3.4.19.12</ecNumber>
    </recommendedName>
</protein>
<dbReference type="GO" id="GO:0140492">
    <property type="term" value="F:metal-dependent deubiquitinase activity"/>
    <property type="evidence" value="ECO:0007669"/>
    <property type="project" value="UniProtKB-ARBA"/>
</dbReference>
<dbReference type="EMBL" id="CP099420">
    <property type="protein sequence ID" value="USW51498.1"/>
    <property type="molecule type" value="Genomic_DNA"/>
</dbReference>
<dbReference type="GO" id="GO:0016579">
    <property type="term" value="P:protein deubiquitination"/>
    <property type="evidence" value="ECO:0007669"/>
    <property type="project" value="InterPro"/>
</dbReference>
<dbReference type="GO" id="GO:0031647">
    <property type="term" value="P:regulation of protein stability"/>
    <property type="evidence" value="ECO:0007669"/>
    <property type="project" value="TreeGrafter"/>
</dbReference>
<dbReference type="InterPro" id="IPR038765">
    <property type="entry name" value="Papain-like_cys_pep_sf"/>
</dbReference>
<dbReference type="PROSITE" id="PS50235">
    <property type="entry name" value="USP_3"/>
    <property type="match status" value="1"/>
</dbReference>
<comment type="subcellular location">
    <subcellularLocation>
        <location evidence="2">Nucleus</location>
    </subcellularLocation>
</comment>
<evidence type="ECO:0000256" key="5">
    <source>
        <dbReference type="ARBA" id="ARBA00022670"/>
    </source>
</evidence>
<dbReference type="GO" id="GO:0005829">
    <property type="term" value="C:cytosol"/>
    <property type="evidence" value="ECO:0007669"/>
    <property type="project" value="TreeGrafter"/>
</dbReference>
<dbReference type="Gene3D" id="3.90.70.10">
    <property type="entry name" value="Cysteine proteinases"/>
    <property type="match status" value="1"/>
</dbReference>
<dbReference type="SUPFAM" id="SSF54001">
    <property type="entry name" value="Cysteine proteinases"/>
    <property type="match status" value="1"/>
</dbReference>
<keyword evidence="5 13" id="KW-0645">Protease</keyword>
<dbReference type="GO" id="GO:0004175">
    <property type="term" value="F:endopeptidase activity"/>
    <property type="evidence" value="ECO:0007669"/>
    <property type="project" value="UniProtKB-ARBA"/>
</dbReference>
<dbReference type="InterPro" id="IPR001394">
    <property type="entry name" value="Peptidase_C19_UCH"/>
</dbReference>
<dbReference type="InterPro" id="IPR008974">
    <property type="entry name" value="TRAF-like"/>
</dbReference>
<evidence type="ECO:0000256" key="1">
    <source>
        <dbReference type="ARBA" id="ARBA00000707"/>
    </source>
</evidence>
<evidence type="ECO:0000256" key="10">
    <source>
        <dbReference type="SAM" id="MobiDB-lite"/>
    </source>
</evidence>
<evidence type="ECO:0000259" key="11">
    <source>
        <dbReference type="PROSITE" id="PS50144"/>
    </source>
</evidence>
<dbReference type="PANTHER" id="PTHR24006">
    <property type="entry name" value="UBIQUITIN CARBOXYL-TERMINAL HYDROLASE"/>
    <property type="match status" value="1"/>
</dbReference>
<evidence type="ECO:0000256" key="7">
    <source>
        <dbReference type="ARBA" id="ARBA00022801"/>
    </source>
</evidence>
<feature type="domain" description="USP" evidence="12">
    <location>
        <begin position="229"/>
        <end position="553"/>
    </location>
</feature>
<evidence type="ECO:0000256" key="9">
    <source>
        <dbReference type="ARBA" id="ARBA00023242"/>
    </source>
</evidence>
<dbReference type="FunFam" id="3.90.70.10:FF:000005">
    <property type="entry name" value="Ubiquitin carboxyl-terminal hydrolase 7"/>
    <property type="match status" value="1"/>
</dbReference>
<dbReference type="InterPro" id="IPR002083">
    <property type="entry name" value="MATH/TRAF_dom"/>
</dbReference>
<dbReference type="Gene3D" id="3.10.20.90">
    <property type="entry name" value="Phosphatidylinositol 3-kinase Catalytic Subunit, Chain A, domain 1"/>
    <property type="match status" value="2"/>
</dbReference>
<dbReference type="Gene3D" id="2.60.210.10">
    <property type="entry name" value="Apoptosis, Tumor Necrosis Factor Receptor Associated Protein 2, Chain A"/>
    <property type="match status" value="1"/>
</dbReference>
<feature type="region of interest" description="Disordered" evidence="10">
    <location>
        <begin position="1"/>
        <end position="45"/>
    </location>
</feature>
<evidence type="ECO:0000256" key="6">
    <source>
        <dbReference type="ARBA" id="ARBA00022786"/>
    </source>
</evidence>
<organism evidence="13 14">
    <name type="scientific">Septoria linicola</name>
    <dbReference type="NCBI Taxonomy" id="215465"/>
    <lineage>
        <taxon>Eukaryota</taxon>
        <taxon>Fungi</taxon>
        <taxon>Dikarya</taxon>
        <taxon>Ascomycota</taxon>
        <taxon>Pezizomycotina</taxon>
        <taxon>Dothideomycetes</taxon>
        <taxon>Dothideomycetidae</taxon>
        <taxon>Mycosphaerellales</taxon>
        <taxon>Mycosphaerellaceae</taxon>
        <taxon>Septoria</taxon>
    </lineage>
</organism>
<dbReference type="Pfam" id="PF00443">
    <property type="entry name" value="UCH"/>
    <property type="match status" value="1"/>
</dbReference>
<dbReference type="GO" id="GO:0005634">
    <property type="term" value="C:nucleus"/>
    <property type="evidence" value="ECO:0007669"/>
    <property type="project" value="UniProtKB-SubCell"/>
</dbReference>
<keyword evidence="14" id="KW-1185">Reference proteome</keyword>
<gene>
    <name evidence="13" type="ORF">Slin15195_G048170</name>
</gene>
<dbReference type="InterPro" id="IPR028889">
    <property type="entry name" value="USP"/>
</dbReference>
<dbReference type="GO" id="GO:0006508">
    <property type="term" value="P:proteolysis"/>
    <property type="evidence" value="ECO:0007669"/>
    <property type="project" value="UniProtKB-KW"/>
</dbReference>
<dbReference type="Pfam" id="PF12436">
    <property type="entry name" value="USP7_ICP0_bdg"/>
    <property type="match status" value="1"/>
</dbReference>
<dbReference type="EC" id="3.4.19.12" evidence="4"/>
<evidence type="ECO:0000313" key="13">
    <source>
        <dbReference type="EMBL" id="USW51498.1"/>
    </source>
</evidence>
<keyword evidence="9" id="KW-0539">Nucleus</keyword>
<dbReference type="PANTHER" id="PTHR24006:SF644">
    <property type="entry name" value="UBIQUITIN CARBOXYL-TERMINAL HYDROLASE 7"/>
    <property type="match status" value="1"/>
</dbReference>
<keyword evidence="6" id="KW-0833">Ubl conjugation pathway</keyword>
<dbReference type="OrthoDB" id="289038at2759"/>
<accession>A0A9Q9EJM3</accession>
<dbReference type="Proteomes" id="UP001056384">
    <property type="component" value="Chromosome 3"/>
</dbReference>
<dbReference type="Pfam" id="PF14533">
    <property type="entry name" value="USP7_C2"/>
    <property type="match status" value="1"/>
</dbReference>
<dbReference type="CDD" id="cd02659">
    <property type="entry name" value="peptidase_C19C"/>
    <property type="match status" value="1"/>
</dbReference>
<dbReference type="SUPFAM" id="SSF49599">
    <property type="entry name" value="TRAF domain-like"/>
    <property type="match status" value="1"/>
</dbReference>
<evidence type="ECO:0000256" key="3">
    <source>
        <dbReference type="ARBA" id="ARBA00009085"/>
    </source>
</evidence>
<comment type="similarity">
    <text evidence="3">Belongs to the peptidase C19 family.</text>
</comment>
<dbReference type="FunFam" id="2.60.210.10:FF:000011">
    <property type="entry name" value="Ubiquitin carboxyl-terminal hydrolase 7"/>
    <property type="match status" value="1"/>
</dbReference>
<evidence type="ECO:0000259" key="12">
    <source>
        <dbReference type="PROSITE" id="PS50235"/>
    </source>
</evidence>
<dbReference type="PROSITE" id="PS00973">
    <property type="entry name" value="USP_2"/>
    <property type="match status" value="1"/>
</dbReference>
<proteinExistence type="inferred from homology"/>
<keyword evidence="7 13" id="KW-0378">Hydrolase</keyword>
<dbReference type="InterPro" id="IPR024729">
    <property type="entry name" value="USP7_ICP0-binding_dom"/>
</dbReference>
<evidence type="ECO:0000313" key="14">
    <source>
        <dbReference type="Proteomes" id="UP001056384"/>
    </source>
</evidence>
<dbReference type="InterPro" id="IPR018200">
    <property type="entry name" value="USP_CS"/>
</dbReference>
<dbReference type="PROSITE" id="PS00972">
    <property type="entry name" value="USP_1"/>
    <property type="match status" value="1"/>
</dbReference>
<dbReference type="AlphaFoldDB" id="A0A9Q9EJM3"/>
<dbReference type="PROSITE" id="PS50144">
    <property type="entry name" value="MATH"/>
    <property type="match status" value="1"/>
</dbReference>
<dbReference type="InterPro" id="IPR029346">
    <property type="entry name" value="USP_C"/>
</dbReference>
<feature type="compositionally biased region" description="Acidic residues" evidence="10">
    <location>
        <begin position="27"/>
        <end position="37"/>
    </location>
</feature>
<evidence type="ECO:0000256" key="2">
    <source>
        <dbReference type="ARBA" id="ARBA00004123"/>
    </source>
</evidence>
<sequence length="1171" mass="134016">MLLDSDYDEKHLTPTDDNDNVAIISPDDADSMVDDPDPASQPAEPLADDHAAMLARWMPPLPDQETEEEAHFTWDITDWTKQPKRSHGPIFNCGGHPWRVLFFPAGNSASESVSFYLEQGHDDENGQKPPEGWYACAQFMLVLSNPNDPSIYLHHEANHRFTADEGDWGFTRFADKNRIFAPKFDNRDRPLIENGSARMTAYVRVLKDPTGVLWHNFINYDSKKETGMVGLRNQGATCYLNSLLQSLYLTGAFRKAVYQIPTETPQEKEASNSAYMLQRLFYSLQADQVAVSTNELTRSFGWESRQIFEQQDVQELSRILMEKLEARMKGTEAENALEQMFVGKMKTYLRCINVDYESSRIEDFWDLQLNVSGCKGLHDSFKDYIQVETLEGDNKYAAEGFGLQDAKKGVIFESFPNVLHLQLKRFEYDFQRDAMMKVNDRYEFPEVFDASPYLDETADKSEPYVYHLHGVLVHSGDLNAGHYYAFLKPEKNGQFYRFDDDRVTRATTREAIDDNFGGDYQGVNGVQKGQNPYTRQWSTKRSNNAYMLVYIRESRLDQIILTEDQVKPPEHLPLKLKEERLLAERRRKEKEEAHLYMNVLVGTEKNFQLHDGQDLIPWADEATNPAAPSVYRLLRSMTMRDFTKHVAEQQGVEPDLIRPWIMVNRQNGTVRPDHPLAWGDMTLQEAADKFSTRTSGFRIFMEATTRGSDGKPIWKLDDEAMASPLVNGAQSQTKPIILFLKHFDVDKQQIHGVGHIYMNPTDRAQDLAGPIMSLMGWQAGDVGLQLFEEIKQNYIEPMKPKNTLLASEIQDGDIICFQRSLSEAEQSALRQTNPTACLDAPSFYDFLMNRLFVNFSPKSTANLQLRSEEDAGFNLALSKKDTYDALAHKVADYLSSKSAAPVEPSHIRFTTTNIQSGKPRAVVKRQQSSTVNHILMGNNGYGSYGYAPSQAPDHLFYEVLEMSLTDLEQRKNVRITWLSEGIQKEEQYDMLVHKQATFVDILAALQQRANLPDEITEQVRFYEVHSNKVYKILPPTHGVIALNEFMNVYAERIPEEESQMDPEKGDRLLYCYHFEKDASKAHGIPFIFLMKAGEIFKETKERISKRTGLKGKNLEKIKFAVIKGGQVYSRPVLVEDDDILSDKLGPDDHLGLEHANRARQTWARYESLNIR</sequence>
<name>A0A9Q9EJM3_9PEZI</name>
<dbReference type="InterPro" id="IPR050164">
    <property type="entry name" value="Peptidase_C19"/>
</dbReference>